<protein>
    <submittedName>
        <fullName evidence="2">Uncharacterized protein</fullName>
    </submittedName>
</protein>
<feature type="compositionally biased region" description="Acidic residues" evidence="1">
    <location>
        <begin position="92"/>
        <end position="123"/>
    </location>
</feature>
<accession>A0A699QG30</accession>
<sequence length="311" mass="34523">DVSPGVDGPPVMPEDPYTYVVAAFQALHPPDYVTGPEEPEQAPPSPVYIPYVPEPVYPEYIPPEDDVFPAEEQPLPAAASPTAESPGYIPESDPDEDPEEDDDEDPEEDPADYPADHDDEDPKEDPTDYPADHDDEEEEPSGDDADDEDEEQDEDDDNEEGEHPASADSIPPPPALRVTTKISFRPQPPTLSFTKEDAKNFWLCLFPHHHHLLYYHLHYHKVKPRCNIKPKPSTINLKRTTRLNPGATSNPNQAPSTTTTTVTNAQHQAMIDQGVNAALAARDANRTDDDSRTSGTGVRRTELVTRECTYQ</sequence>
<reference evidence="2" key="1">
    <citation type="journal article" date="2019" name="Sci. Rep.">
        <title>Draft genome of Tanacetum cinerariifolium, the natural source of mosquito coil.</title>
        <authorList>
            <person name="Yamashiro T."/>
            <person name="Shiraishi A."/>
            <person name="Satake H."/>
            <person name="Nakayama K."/>
        </authorList>
    </citation>
    <scope>NUCLEOTIDE SEQUENCE</scope>
</reference>
<feature type="compositionally biased region" description="Low complexity" evidence="1">
    <location>
        <begin position="248"/>
        <end position="263"/>
    </location>
</feature>
<proteinExistence type="predicted"/>
<feature type="compositionally biased region" description="Basic and acidic residues" evidence="1">
    <location>
        <begin position="283"/>
        <end position="292"/>
    </location>
</feature>
<feature type="non-terminal residue" evidence="2">
    <location>
        <position position="1"/>
    </location>
</feature>
<dbReference type="EMBL" id="BKCJ011007272">
    <property type="protein sequence ID" value="GFC65580.1"/>
    <property type="molecule type" value="Genomic_DNA"/>
</dbReference>
<feature type="non-terminal residue" evidence="2">
    <location>
        <position position="311"/>
    </location>
</feature>
<organism evidence="2">
    <name type="scientific">Tanacetum cinerariifolium</name>
    <name type="common">Dalmatian daisy</name>
    <name type="synonym">Chrysanthemum cinerariifolium</name>
    <dbReference type="NCBI Taxonomy" id="118510"/>
    <lineage>
        <taxon>Eukaryota</taxon>
        <taxon>Viridiplantae</taxon>
        <taxon>Streptophyta</taxon>
        <taxon>Embryophyta</taxon>
        <taxon>Tracheophyta</taxon>
        <taxon>Spermatophyta</taxon>
        <taxon>Magnoliopsida</taxon>
        <taxon>eudicotyledons</taxon>
        <taxon>Gunneridae</taxon>
        <taxon>Pentapetalae</taxon>
        <taxon>asterids</taxon>
        <taxon>campanulids</taxon>
        <taxon>Asterales</taxon>
        <taxon>Asteraceae</taxon>
        <taxon>Asteroideae</taxon>
        <taxon>Anthemideae</taxon>
        <taxon>Anthemidinae</taxon>
        <taxon>Tanacetum</taxon>
    </lineage>
</organism>
<feature type="region of interest" description="Disordered" evidence="1">
    <location>
        <begin position="29"/>
        <end position="177"/>
    </location>
</feature>
<feature type="region of interest" description="Disordered" evidence="1">
    <location>
        <begin position="282"/>
        <end position="311"/>
    </location>
</feature>
<dbReference type="AlphaFoldDB" id="A0A699QG30"/>
<evidence type="ECO:0000313" key="2">
    <source>
        <dbReference type="EMBL" id="GFC65580.1"/>
    </source>
</evidence>
<comment type="caution">
    <text evidence="2">The sequence shown here is derived from an EMBL/GenBank/DDBJ whole genome shotgun (WGS) entry which is preliminary data.</text>
</comment>
<evidence type="ECO:0000256" key="1">
    <source>
        <dbReference type="SAM" id="MobiDB-lite"/>
    </source>
</evidence>
<feature type="compositionally biased region" description="Acidic residues" evidence="1">
    <location>
        <begin position="133"/>
        <end position="160"/>
    </location>
</feature>
<feature type="region of interest" description="Disordered" evidence="1">
    <location>
        <begin position="241"/>
        <end position="263"/>
    </location>
</feature>
<name>A0A699QG30_TANCI</name>
<gene>
    <name evidence="2" type="ORF">Tci_837550</name>
</gene>
<feature type="compositionally biased region" description="Pro residues" evidence="1">
    <location>
        <begin position="41"/>
        <end position="56"/>
    </location>
</feature>